<evidence type="ECO:0000256" key="3">
    <source>
        <dbReference type="ARBA" id="ARBA00032942"/>
    </source>
</evidence>
<dbReference type="InterPro" id="IPR045123">
    <property type="entry name" value="METTL14-like"/>
</dbReference>
<comment type="similarity">
    <text evidence="5">Belongs to the MT-A70-like family.</text>
</comment>
<feature type="region of interest" description="Disordered" evidence="6">
    <location>
        <begin position="162"/>
        <end position="223"/>
    </location>
</feature>
<reference evidence="7 8" key="2">
    <citation type="submission" date="2018-11" db="EMBL/GenBank/DDBJ databases">
        <authorList>
            <consortium name="Pathogen Informatics"/>
        </authorList>
    </citation>
    <scope>NUCLEOTIDE SEQUENCE [LARGE SCALE GENOMIC DNA]</scope>
    <source>
        <strain evidence="7 8">Egypt</strain>
    </source>
</reference>
<evidence type="ECO:0000256" key="6">
    <source>
        <dbReference type="SAM" id="MobiDB-lite"/>
    </source>
</evidence>
<dbReference type="WBParaSite" id="ECPE_0001661701-mRNA-1">
    <property type="protein sequence ID" value="ECPE_0001661701-mRNA-1"/>
    <property type="gene ID" value="ECPE_0001661701"/>
</dbReference>
<accession>A0A183BBI9</accession>
<dbReference type="PROSITE" id="PS51143">
    <property type="entry name" value="MT_A70"/>
    <property type="match status" value="1"/>
</dbReference>
<sequence length="316" mass="33718">MCIPESPHSQLLCLRKWGFRRCEDICWIKTNRGRPGHEALEPGAVFQRTKEHCLMGIHGTVRRSTDGDFIHANIDIDLIIEEAPKHGGYAAKNKPTEIFHIIEHFCLGRRRLHLFGRDSTLRAGWLTVGNELSASNFDARLYASNFAKEPNGLLLGSTEEIERLRPKSPPPRHPNPPNPGGSNVNVNNPSGSSAGAGSSGVPGNDGAGGSTSEQNAHAMGNFPNASAHGMGLTAASALHSISLPTSGVGPTGSSASSSGALSSGPGLHSLLATGMTSRKWLPIRLSQAVLIGHLEIKPDMRARTSWLNTRVSLETN</sequence>
<dbReference type="GO" id="GO:0003729">
    <property type="term" value="F:mRNA binding"/>
    <property type="evidence" value="ECO:0007669"/>
    <property type="project" value="TreeGrafter"/>
</dbReference>
<evidence type="ECO:0000313" key="8">
    <source>
        <dbReference type="Proteomes" id="UP000272942"/>
    </source>
</evidence>
<dbReference type="PROSITE" id="PS51592">
    <property type="entry name" value="SAM_MTA70L_2"/>
    <property type="match status" value="1"/>
</dbReference>
<evidence type="ECO:0000256" key="1">
    <source>
        <dbReference type="ARBA" id="ARBA00004123"/>
    </source>
</evidence>
<dbReference type="AlphaFoldDB" id="A0A183BBI9"/>
<evidence type="ECO:0000256" key="5">
    <source>
        <dbReference type="PROSITE-ProRule" id="PRU00489"/>
    </source>
</evidence>
<dbReference type="Proteomes" id="UP000272942">
    <property type="component" value="Unassembled WGS sequence"/>
</dbReference>
<comment type="subcellular location">
    <subcellularLocation>
        <location evidence="1">Nucleus</location>
    </subcellularLocation>
</comment>
<dbReference type="PANTHER" id="PTHR13107">
    <property type="entry name" value="N6-ADENOSINE-METHYLTRANSFERASE NON-CATALYTIC SUBUNIT"/>
    <property type="match status" value="1"/>
</dbReference>
<dbReference type="Pfam" id="PF05063">
    <property type="entry name" value="MT-A70"/>
    <property type="match status" value="1"/>
</dbReference>
<feature type="compositionally biased region" description="Pro residues" evidence="6">
    <location>
        <begin position="167"/>
        <end position="179"/>
    </location>
</feature>
<keyword evidence="2" id="KW-0539">Nucleus</keyword>
<dbReference type="OrthoDB" id="14833at2759"/>
<evidence type="ECO:0000313" key="9">
    <source>
        <dbReference type="WBParaSite" id="ECPE_0001661701-mRNA-1"/>
    </source>
</evidence>
<name>A0A183BBI9_9TREM</name>
<dbReference type="GO" id="GO:0036396">
    <property type="term" value="C:RNA N6-methyladenosine methyltransferase complex"/>
    <property type="evidence" value="ECO:0007669"/>
    <property type="project" value="TreeGrafter"/>
</dbReference>
<organism evidence="9">
    <name type="scientific">Echinostoma caproni</name>
    <dbReference type="NCBI Taxonomy" id="27848"/>
    <lineage>
        <taxon>Eukaryota</taxon>
        <taxon>Metazoa</taxon>
        <taxon>Spiralia</taxon>
        <taxon>Lophotrochozoa</taxon>
        <taxon>Platyhelminthes</taxon>
        <taxon>Trematoda</taxon>
        <taxon>Digenea</taxon>
        <taxon>Plagiorchiida</taxon>
        <taxon>Echinostomata</taxon>
        <taxon>Echinostomatoidea</taxon>
        <taxon>Echinostomatidae</taxon>
        <taxon>Echinostoma</taxon>
    </lineage>
</organism>
<evidence type="ECO:0000313" key="7">
    <source>
        <dbReference type="EMBL" id="VDP93846.1"/>
    </source>
</evidence>
<keyword evidence="8" id="KW-1185">Reference proteome</keyword>
<gene>
    <name evidence="7" type="ORF">ECPE_LOCUS16574</name>
</gene>
<proteinExistence type="inferred from homology"/>
<protein>
    <recommendedName>
        <fullName evidence="4">N(6)-adenosine-methyltransferase non-catalytic subunit METTL14</fullName>
    </recommendedName>
    <alternativeName>
        <fullName evidence="3">Methyltransferase-like protein 14</fullName>
    </alternativeName>
</protein>
<dbReference type="GO" id="GO:0005634">
    <property type="term" value="C:nucleus"/>
    <property type="evidence" value="ECO:0007669"/>
    <property type="project" value="UniProtKB-SubCell"/>
</dbReference>
<reference evidence="9" key="1">
    <citation type="submission" date="2016-06" db="UniProtKB">
        <authorList>
            <consortium name="WormBaseParasite"/>
        </authorList>
    </citation>
    <scope>IDENTIFICATION</scope>
</reference>
<evidence type="ECO:0000256" key="2">
    <source>
        <dbReference type="ARBA" id="ARBA00023242"/>
    </source>
</evidence>
<feature type="compositionally biased region" description="Low complexity" evidence="6">
    <location>
        <begin position="180"/>
        <end position="196"/>
    </location>
</feature>
<evidence type="ECO:0000256" key="4">
    <source>
        <dbReference type="ARBA" id="ARBA00049757"/>
    </source>
</evidence>
<dbReference type="PANTHER" id="PTHR13107:SF0">
    <property type="entry name" value="N6-ADENOSINE-METHYLTRANSFERASE NON-CATALYTIC SUBUNIT"/>
    <property type="match status" value="1"/>
</dbReference>
<dbReference type="InterPro" id="IPR007757">
    <property type="entry name" value="MT-A70-like"/>
</dbReference>
<feature type="compositionally biased region" description="Gly residues" evidence="6">
    <location>
        <begin position="197"/>
        <end position="209"/>
    </location>
</feature>
<dbReference type="EMBL" id="UZAN01064949">
    <property type="protein sequence ID" value="VDP93846.1"/>
    <property type="molecule type" value="Genomic_DNA"/>
</dbReference>